<dbReference type="InterPro" id="IPR025202">
    <property type="entry name" value="PLD-like_dom"/>
</dbReference>
<reference evidence="2 3" key="1">
    <citation type="submission" date="2024-09" db="EMBL/GenBank/DDBJ databases">
        <authorList>
            <person name="Sun Q."/>
            <person name="Mori K."/>
        </authorList>
    </citation>
    <scope>NUCLEOTIDE SEQUENCE [LARGE SCALE GENOMIC DNA]</scope>
    <source>
        <strain evidence="2 3">CCM 7415</strain>
    </source>
</reference>
<evidence type="ECO:0000313" key="3">
    <source>
        <dbReference type="Proteomes" id="UP001589814"/>
    </source>
</evidence>
<comment type="caution">
    <text evidence="2">The sequence shown here is derived from an EMBL/GenBank/DDBJ whole genome shotgun (WGS) entry which is preliminary data.</text>
</comment>
<dbReference type="InterPro" id="IPR001736">
    <property type="entry name" value="PLipase_D/transphosphatidylase"/>
</dbReference>
<dbReference type="PANTHER" id="PTHR21248">
    <property type="entry name" value="CARDIOLIPIN SYNTHASE"/>
    <property type="match status" value="1"/>
</dbReference>
<proteinExistence type="predicted"/>
<dbReference type="PROSITE" id="PS50035">
    <property type="entry name" value="PLD"/>
    <property type="match status" value="1"/>
</dbReference>
<evidence type="ECO:0000259" key="1">
    <source>
        <dbReference type="PROSITE" id="PS50035"/>
    </source>
</evidence>
<dbReference type="Pfam" id="PF13091">
    <property type="entry name" value="PLDc_2"/>
    <property type="match status" value="2"/>
</dbReference>
<evidence type="ECO:0000313" key="2">
    <source>
        <dbReference type="EMBL" id="MFC0267747.1"/>
    </source>
</evidence>
<organism evidence="2 3">
    <name type="scientific">Kushneria aurantia</name>
    <dbReference type="NCBI Taxonomy" id="504092"/>
    <lineage>
        <taxon>Bacteria</taxon>
        <taxon>Pseudomonadati</taxon>
        <taxon>Pseudomonadota</taxon>
        <taxon>Gammaproteobacteria</taxon>
        <taxon>Oceanospirillales</taxon>
        <taxon>Halomonadaceae</taxon>
        <taxon>Kushneria</taxon>
    </lineage>
</organism>
<gene>
    <name evidence="2" type="ORF">ACFFHW_07045</name>
</gene>
<dbReference type="CDD" id="cd09110">
    <property type="entry name" value="PLDc_CLS_1"/>
    <property type="match status" value="1"/>
</dbReference>
<accession>A0ABV6G3Z5</accession>
<dbReference type="CDD" id="cd09159">
    <property type="entry name" value="PLDc_ybhO_like_2"/>
    <property type="match status" value="1"/>
</dbReference>
<keyword evidence="3" id="KW-1185">Reference proteome</keyword>
<protein>
    <submittedName>
        <fullName evidence="2">Phosphatidylserine/phosphatidylglycerophosphate/ cardiolipin synthase family protein</fullName>
    </submittedName>
</protein>
<dbReference type="PANTHER" id="PTHR21248:SF23">
    <property type="entry name" value="CARDIOLIPIN SYNTHASE B"/>
    <property type="match status" value="1"/>
</dbReference>
<dbReference type="Proteomes" id="UP001589814">
    <property type="component" value="Unassembled WGS sequence"/>
</dbReference>
<sequence length="374" mass="43121">MREQWHSGNHFTLLPSAECFVPALMAAIDGACESLLIELYIVEDGTMGEQFFAALERATARGVDARLLCDACGSWSLSRTSKQRLMAAGVHLREFNMLSLFHLGRFISRDHRKLVVVDGRTAFTGGFGVSDHFLNAWFEIALRIEGPCVADWTTLFERTWRSRLAQAVNGQRHLLPKVPSAPVETGDKGDMTGRVVWGRGYRYQAIRHSLQHQVSRAERHIWICTPYFVPTLTLRRQLVRAARRGVDVRLLLAARDHDHPSVRYAGQRFFTRLLKAGVRIFEFQPRFIHAKFSLCDGWATVGSCNFDHWSLQWNLEANQEVDDPRFADEMATLFRSCFAQCREIEAEQWASRPRRQRLREWWYGLLDALITRLR</sequence>
<dbReference type="EMBL" id="JBHLVX010000023">
    <property type="protein sequence ID" value="MFC0267747.1"/>
    <property type="molecule type" value="Genomic_DNA"/>
</dbReference>
<feature type="domain" description="PLD phosphodiesterase" evidence="1">
    <location>
        <begin position="106"/>
        <end position="133"/>
    </location>
</feature>
<dbReference type="Gene3D" id="3.30.870.10">
    <property type="entry name" value="Endonuclease Chain A"/>
    <property type="match status" value="2"/>
</dbReference>
<dbReference type="SUPFAM" id="SSF56024">
    <property type="entry name" value="Phospholipase D/nuclease"/>
    <property type="match status" value="2"/>
</dbReference>
<name>A0ABV6G3Z5_9GAMM</name>
<dbReference type="RefSeq" id="WP_019951715.1">
    <property type="nucleotide sequence ID" value="NZ_JBHLVX010000023.1"/>
</dbReference>